<evidence type="ECO:0000256" key="9">
    <source>
        <dbReference type="ARBA" id="ARBA00023136"/>
    </source>
</evidence>
<evidence type="ECO:0000256" key="3">
    <source>
        <dbReference type="ARBA" id="ARBA00022475"/>
    </source>
</evidence>
<feature type="transmembrane region" description="Helical" evidence="10">
    <location>
        <begin position="174"/>
        <end position="195"/>
    </location>
</feature>
<dbReference type="GO" id="GO:0006508">
    <property type="term" value="P:proteolysis"/>
    <property type="evidence" value="ECO:0007669"/>
    <property type="project" value="InterPro"/>
</dbReference>
<feature type="domain" description="ABC transporter" evidence="11">
    <location>
        <begin position="488"/>
        <end position="723"/>
    </location>
</feature>
<dbReference type="PROSITE" id="PS50929">
    <property type="entry name" value="ABC_TM1F"/>
    <property type="match status" value="1"/>
</dbReference>
<reference evidence="14 15" key="1">
    <citation type="submission" date="2018-12" db="EMBL/GenBank/DDBJ databases">
        <authorList>
            <person name="Yang Y."/>
        </authorList>
    </citation>
    <scope>NUCLEOTIDE SEQUENCE [LARGE SCALE GENOMIC DNA]</scope>
    <source>
        <strain evidence="14 15">GSF71</strain>
    </source>
</reference>
<evidence type="ECO:0000256" key="6">
    <source>
        <dbReference type="ARBA" id="ARBA00022801"/>
    </source>
</evidence>
<evidence type="ECO:0000256" key="2">
    <source>
        <dbReference type="ARBA" id="ARBA00022448"/>
    </source>
</evidence>
<dbReference type="Gene3D" id="3.40.50.300">
    <property type="entry name" value="P-loop containing nucleotide triphosphate hydrolases"/>
    <property type="match status" value="1"/>
</dbReference>
<dbReference type="Pfam" id="PF00005">
    <property type="entry name" value="ABC_tran"/>
    <property type="match status" value="1"/>
</dbReference>
<dbReference type="FunFam" id="3.40.50.300:FF:000299">
    <property type="entry name" value="ABC transporter ATP-binding protein/permease"/>
    <property type="match status" value="1"/>
</dbReference>
<dbReference type="PROSITE" id="PS50990">
    <property type="entry name" value="PEPTIDASE_C39"/>
    <property type="match status" value="1"/>
</dbReference>
<dbReference type="Proteomes" id="UP000280346">
    <property type="component" value="Unassembled WGS sequence"/>
</dbReference>
<feature type="domain" description="ABC transmembrane type-1" evidence="12">
    <location>
        <begin position="174"/>
        <end position="455"/>
    </location>
</feature>
<dbReference type="PROSITE" id="PS00211">
    <property type="entry name" value="ABC_TRANSPORTER_1"/>
    <property type="match status" value="1"/>
</dbReference>
<dbReference type="GO" id="GO:0005524">
    <property type="term" value="F:ATP binding"/>
    <property type="evidence" value="ECO:0007669"/>
    <property type="project" value="UniProtKB-KW"/>
</dbReference>
<dbReference type="InterPro" id="IPR005074">
    <property type="entry name" value="Peptidase_C39"/>
</dbReference>
<keyword evidence="7" id="KW-0067">ATP-binding</keyword>
<dbReference type="GO" id="GO:0016887">
    <property type="term" value="F:ATP hydrolysis activity"/>
    <property type="evidence" value="ECO:0007669"/>
    <property type="project" value="InterPro"/>
</dbReference>
<evidence type="ECO:0000256" key="10">
    <source>
        <dbReference type="SAM" id="Phobius"/>
    </source>
</evidence>
<dbReference type="PANTHER" id="PTHR43394:SF1">
    <property type="entry name" value="ATP-BINDING CASSETTE SUB-FAMILY B MEMBER 10, MITOCHONDRIAL"/>
    <property type="match status" value="1"/>
</dbReference>
<dbReference type="InterPro" id="IPR003593">
    <property type="entry name" value="AAA+_ATPase"/>
</dbReference>
<evidence type="ECO:0000256" key="7">
    <source>
        <dbReference type="ARBA" id="ARBA00022840"/>
    </source>
</evidence>
<feature type="transmembrane region" description="Helical" evidence="10">
    <location>
        <begin position="207"/>
        <end position="228"/>
    </location>
</feature>
<dbReference type="RefSeq" id="WP_126995365.1">
    <property type="nucleotide sequence ID" value="NZ_JBNPXW010000002.1"/>
</dbReference>
<dbReference type="CDD" id="cd02259">
    <property type="entry name" value="Peptidase_C39_like"/>
    <property type="match status" value="1"/>
</dbReference>
<dbReference type="SUPFAM" id="SSF52540">
    <property type="entry name" value="P-loop containing nucleoside triphosphate hydrolases"/>
    <property type="match status" value="1"/>
</dbReference>
<dbReference type="InterPro" id="IPR027417">
    <property type="entry name" value="P-loop_NTPase"/>
</dbReference>
<comment type="caution">
    <text evidence="14">The sequence shown here is derived from an EMBL/GenBank/DDBJ whole genome shotgun (WGS) entry which is preliminary data.</text>
</comment>
<evidence type="ECO:0000259" key="13">
    <source>
        <dbReference type="PROSITE" id="PS50990"/>
    </source>
</evidence>
<evidence type="ECO:0000313" key="15">
    <source>
        <dbReference type="Proteomes" id="UP000280346"/>
    </source>
</evidence>
<keyword evidence="4 10" id="KW-0812">Transmembrane</keyword>
<dbReference type="GO" id="GO:0008233">
    <property type="term" value="F:peptidase activity"/>
    <property type="evidence" value="ECO:0007669"/>
    <property type="project" value="InterPro"/>
</dbReference>
<dbReference type="Gene3D" id="1.20.1560.10">
    <property type="entry name" value="ABC transporter type 1, transmembrane domain"/>
    <property type="match status" value="1"/>
</dbReference>
<evidence type="ECO:0000313" key="14">
    <source>
        <dbReference type="EMBL" id="RUQ75207.1"/>
    </source>
</evidence>
<dbReference type="Gene3D" id="3.90.70.10">
    <property type="entry name" value="Cysteine proteinases"/>
    <property type="match status" value="1"/>
</dbReference>
<dbReference type="CDD" id="cd18783">
    <property type="entry name" value="ABC_6TM_PrtD_LapB_HlyB_like"/>
    <property type="match status" value="1"/>
</dbReference>
<keyword evidence="6" id="KW-0378">Hydrolase</keyword>
<keyword evidence="3" id="KW-1003">Cell membrane</keyword>
<dbReference type="InterPro" id="IPR011527">
    <property type="entry name" value="ABC1_TM_dom"/>
</dbReference>
<dbReference type="SMART" id="SM00382">
    <property type="entry name" value="AAA"/>
    <property type="match status" value="1"/>
</dbReference>
<dbReference type="OrthoDB" id="5288404at2"/>
<dbReference type="InterPro" id="IPR017871">
    <property type="entry name" value="ABC_transporter-like_CS"/>
</dbReference>
<dbReference type="GO" id="GO:0005886">
    <property type="term" value="C:plasma membrane"/>
    <property type="evidence" value="ECO:0007669"/>
    <property type="project" value="UniProtKB-SubCell"/>
</dbReference>
<dbReference type="InterPro" id="IPR036640">
    <property type="entry name" value="ABC1_TM_sf"/>
</dbReference>
<dbReference type="PROSITE" id="PS50893">
    <property type="entry name" value="ABC_TRANSPORTER_2"/>
    <property type="match status" value="1"/>
</dbReference>
<keyword evidence="2" id="KW-0813">Transport</keyword>
<sequence length="745" mass="82551">MDVLPDLERFATPNVTGGSAALHALAMVARERGVHLAPERLSREHGLPTGEPSLKQLARIADVSGLTTRRARLRWSQLGRLGNALPVILRMRDGQSLVLIGVQQEDNRTVAVLRDPLSPDGAVLLVDEIRLSAVWAGEAMFVKRRHGLRAEERPFSFGWIVGQLLQERTIFRDVGVSALMMSLFALVPPLIYMTVVDKVLVHHRLSTVSVLTVAVAFFIVFDTGFSFLRRYLIARGTARVDARLSVYIFQKLLALPTEFFEQNPAGSILYRLGEVWRIRNFLTGRLFSTLLDTMTLVVLIPAMFVLNTPLALWVLGAAILMFVVVALYVPVLSRVHTRVIQAEQRKNSLMVEAIHGMRTIKSLAIEGGKLRDWDDRVAEAVHATTRMQMLSNQPQSILHMLERAIYAGTLLLGSYLAIASDTTLYAGTLVAFSMVASRAVSPFVQIAALLEEVQEIRGAVLQIASVVNVAPEAGRDRRGMRPRIEGAIEFDGVRFRYPGAPTQALSDITLSIPKGSIVGVMGRSGSGKTTIARLLQGLYRNYEGLIKIDSTDLREIDIDHLRTNLGVVLQDNFLFRGTVRENIAMARPNATFEEIVQAARLAGAEEFIERLPRGYDTMIEEGSANLSGGQRQRIAIARALLPDPPVLIFDEATSALDPESEAIVNSNLMRIAQDRTVIVISHRLASLIDCDQILVLDRGKLYDAAPHDTLLERCDIYRQLWFQQNRHLTPGGRHDRAARVPACQG</sequence>
<keyword evidence="8 10" id="KW-1133">Transmembrane helix</keyword>
<evidence type="ECO:0000256" key="5">
    <source>
        <dbReference type="ARBA" id="ARBA00022741"/>
    </source>
</evidence>
<keyword evidence="15" id="KW-1185">Reference proteome</keyword>
<organism evidence="14 15">
    <name type="scientific">Azospirillum doebereinerae</name>
    <dbReference type="NCBI Taxonomy" id="92933"/>
    <lineage>
        <taxon>Bacteria</taxon>
        <taxon>Pseudomonadati</taxon>
        <taxon>Pseudomonadota</taxon>
        <taxon>Alphaproteobacteria</taxon>
        <taxon>Rhodospirillales</taxon>
        <taxon>Azospirillaceae</taxon>
        <taxon>Azospirillum</taxon>
    </lineage>
</organism>
<protein>
    <submittedName>
        <fullName evidence="14">Peptidase domain-containing ABC transporter</fullName>
    </submittedName>
</protein>
<name>A0A3S0WPF1_9PROT</name>
<dbReference type="SUPFAM" id="SSF90123">
    <property type="entry name" value="ABC transporter transmembrane region"/>
    <property type="match status" value="1"/>
</dbReference>
<dbReference type="AlphaFoldDB" id="A0A3S0WPF1"/>
<dbReference type="Pfam" id="PF03412">
    <property type="entry name" value="Peptidase_C39"/>
    <property type="match status" value="1"/>
</dbReference>
<keyword evidence="9 10" id="KW-0472">Membrane</keyword>
<comment type="subcellular location">
    <subcellularLocation>
        <location evidence="1">Cell membrane</location>
        <topology evidence="1">Multi-pass membrane protein</topology>
    </subcellularLocation>
</comment>
<dbReference type="PANTHER" id="PTHR43394">
    <property type="entry name" value="ATP-DEPENDENT PERMEASE MDL1, MITOCHONDRIAL"/>
    <property type="match status" value="1"/>
</dbReference>
<feature type="transmembrane region" description="Helical" evidence="10">
    <location>
        <begin position="286"/>
        <end position="304"/>
    </location>
</feature>
<dbReference type="EMBL" id="RZIJ01000002">
    <property type="protein sequence ID" value="RUQ75207.1"/>
    <property type="molecule type" value="Genomic_DNA"/>
</dbReference>
<dbReference type="InterPro" id="IPR039421">
    <property type="entry name" value="Type_1_exporter"/>
</dbReference>
<evidence type="ECO:0000259" key="12">
    <source>
        <dbReference type="PROSITE" id="PS50929"/>
    </source>
</evidence>
<accession>A0A3S0WPF1</accession>
<proteinExistence type="predicted"/>
<evidence type="ECO:0000256" key="1">
    <source>
        <dbReference type="ARBA" id="ARBA00004651"/>
    </source>
</evidence>
<keyword evidence="5" id="KW-0547">Nucleotide-binding</keyword>
<dbReference type="GO" id="GO:0015421">
    <property type="term" value="F:ABC-type oligopeptide transporter activity"/>
    <property type="evidence" value="ECO:0007669"/>
    <property type="project" value="TreeGrafter"/>
</dbReference>
<feature type="transmembrane region" description="Helical" evidence="10">
    <location>
        <begin position="310"/>
        <end position="331"/>
    </location>
</feature>
<evidence type="ECO:0000256" key="4">
    <source>
        <dbReference type="ARBA" id="ARBA00022692"/>
    </source>
</evidence>
<evidence type="ECO:0000259" key="11">
    <source>
        <dbReference type="PROSITE" id="PS50893"/>
    </source>
</evidence>
<dbReference type="Pfam" id="PF00664">
    <property type="entry name" value="ABC_membrane"/>
    <property type="match status" value="1"/>
</dbReference>
<feature type="domain" description="Peptidase C39" evidence="13">
    <location>
        <begin position="14"/>
        <end position="142"/>
    </location>
</feature>
<evidence type="ECO:0000256" key="8">
    <source>
        <dbReference type="ARBA" id="ARBA00022989"/>
    </source>
</evidence>
<gene>
    <name evidence="14" type="ORF">EJ913_05000</name>
</gene>
<dbReference type="InterPro" id="IPR003439">
    <property type="entry name" value="ABC_transporter-like_ATP-bd"/>
</dbReference>